<dbReference type="InterPro" id="IPR001264">
    <property type="entry name" value="Glyco_trans_51"/>
</dbReference>
<evidence type="ECO:0000256" key="12">
    <source>
        <dbReference type="ARBA" id="ARBA00022984"/>
    </source>
</evidence>
<reference evidence="21 22" key="1">
    <citation type="submission" date="2007-01" db="EMBL/GenBank/DDBJ databases">
        <authorList>
            <person name="Haygood M."/>
            <person name="Podell S."/>
            <person name="Anderson C."/>
            <person name="Hopkinson B."/>
            <person name="Roe K."/>
            <person name="Barbeau K."/>
            <person name="Gaasterland T."/>
            <person name="Ferriera S."/>
            <person name="Johnson J."/>
            <person name="Kravitz S."/>
            <person name="Beeson K."/>
            <person name="Sutton G."/>
            <person name="Rogers Y.-H."/>
            <person name="Friedman R."/>
            <person name="Frazier M."/>
            <person name="Venter J.C."/>
        </authorList>
    </citation>
    <scope>NUCLEOTIDE SEQUENCE [LARGE SCALE GENOMIC DNA]</scope>
    <source>
        <strain evidence="21 22">ATCC 23134</strain>
    </source>
</reference>
<evidence type="ECO:0000256" key="8">
    <source>
        <dbReference type="ARBA" id="ARBA00022676"/>
    </source>
</evidence>
<evidence type="ECO:0000256" key="14">
    <source>
        <dbReference type="ARBA" id="ARBA00023268"/>
    </source>
</evidence>
<dbReference type="InterPro" id="IPR001460">
    <property type="entry name" value="PCN-bd_Tpept"/>
</dbReference>
<evidence type="ECO:0000313" key="22">
    <source>
        <dbReference type="Proteomes" id="UP000004095"/>
    </source>
</evidence>
<evidence type="ECO:0000313" key="21">
    <source>
        <dbReference type="EMBL" id="EAY29130.1"/>
    </source>
</evidence>
<dbReference type="InterPro" id="IPR012338">
    <property type="entry name" value="Beta-lactam/transpept-like"/>
</dbReference>
<evidence type="ECO:0000256" key="2">
    <source>
        <dbReference type="ARBA" id="ARBA00004752"/>
    </source>
</evidence>
<feature type="domain" description="Glycosyl transferase family 51" evidence="20">
    <location>
        <begin position="71"/>
        <end position="255"/>
    </location>
</feature>
<feature type="domain" description="Penicillin-binding protein transpeptidase" evidence="19">
    <location>
        <begin position="430"/>
        <end position="668"/>
    </location>
</feature>
<keyword evidence="12" id="KW-0573">Peptidoglycan synthesis</keyword>
<keyword evidence="10" id="KW-0378">Hydrolase</keyword>
<evidence type="ECO:0000259" key="19">
    <source>
        <dbReference type="Pfam" id="PF00905"/>
    </source>
</evidence>
<dbReference type="Gene3D" id="1.10.3810.10">
    <property type="entry name" value="Biosynthetic peptidoglycan transglycosylase-like"/>
    <property type="match status" value="1"/>
</dbReference>
<evidence type="ECO:0000256" key="4">
    <source>
        <dbReference type="ARBA" id="ARBA00007739"/>
    </source>
</evidence>
<gene>
    <name evidence="21" type="ORF">M23134_02321</name>
</gene>
<keyword evidence="13 18" id="KW-0472">Membrane</keyword>
<keyword evidence="15" id="KW-0961">Cell wall biogenesis/degradation</keyword>
<dbReference type="GO" id="GO:0005886">
    <property type="term" value="C:plasma membrane"/>
    <property type="evidence" value="ECO:0007669"/>
    <property type="project" value="UniProtKB-SubCell"/>
</dbReference>
<dbReference type="GO" id="GO:0071555">
    <property type="term" value="P:cell wall organization"/>
    <property type="evidence" value="ECO:0007669"/>
    <property type="project" value="UniProtKB-KW"/>
</dbReference>
<keyword evidence="8" id="KW-0328">Glycosyltransferase</keyword>
<name>A1ZKA4_MICM2</name>
<dbReference type="eggNOG" id="COG5009">
    <property type="taxonomic scope" value="Bacteria"/>
</dbReference>
<dbReference type="AlphaFoldDB" id="A1ZKA4"/>
<evidence type="ECO:0000256" key="16">
    <source>
        <dbReference type="ARBA" id="ARBA00034000"/>
    </source>
</evidence>
<dbReference type="OrthoDB" id="9766909at2"/>
<comment type="catalytic activity">
    <reaction evidence="16">
        <text>Preferential cleavage: (Ac)2-L-Lys-D-Ala-|-D-Ala. Also transpeptidation of peptidyl-alanyl moieties that are N-acyl substituents of D-alanine.</text>
        <dbReference type="EC" id="3.4.16.4"/>
    </reaction>
</comment>
<dbReference type="GO" id="GO:0009252">
    <property type="term" value="P:peptidoglycan biosynthetic process"/>
    <property type="evidence" value="ECO:0007669"/>
    <property type="project" value="UniProtKB-KW"/>
</dbReference>
<comment type="caution">
    <text evidence="21">The sequence shown here is derived from an EMBL/GenBank/DDBJ whole genome shotgun (WGS) entry which is preliminary data.</text>
</comment>
<dbReference type="GO" id="GO:0008360">
    <property type="term" value="P:regulation of cell shape"/>
    <property type="evidence" value="ECO:0007669"/>
    <property type="project" value="UniProtKB-KW"/>
</dbReference>
<evidence type="ECO:0000256" key="11">
    <source>
        <dbReference type="ARBA" id="ARBA00022960"/>
    </source>
</evidence>
<dbReference type="InterPro" id="IPR036950">
    <property type="entry name" value="PBP_transglycosylase"/>
</dbReference>
<dbReference type="GO" id="GO:0009002">
    <property type="term" value="F:serine-type D-Ala-D-Ala carboxypeptidase activity"/>
    <property type="evidence" value="ECO:0007669"/>
    <property type="project" value="UniProtKB-EC"/>
</dbReference>
<evidence type="ECO:0000256" key="3">
    <source>
        <dbReference type="ARBA" id="ARBA00007090"/>
    </source>
</evidence>
<dbReference type="InterPro" id="IPR023346">
    <property type="entry name" value="Lysozyme-like_dom_sf"/>
</dbReference>
<dbReference type="SUPFAM" id="SSF53955">
    <property type="entry name" value="Lysozyme-like"/>
    <property type="match status" value="1"/>
</dbReference>
<dbReference type="RefSeq" id="WP_002696718.1">
    <property type="nucleotide sequence ID" value="NZ_AAWS01000012.1"/>
</dbReference>
<keyword evidence="11" id="KW-0133">Cell shape</keyword>
<evidence type="ECO:0000259" key="20">
    <source>
        <dbReference type="Pfam" id="PF00912"/>
    </source>
</evidence>
<sequence>MGKKDRPFYRKGYWRLIMLIWIGFLATITGAVLYFTALENDFMGFFGPIPSLESLENPKTELASEIYSADGKLMGKYYRENRSPVEYEEISPYMINALIATEDIRYESHSGIDLKGLTRAIVRLGKDGGASTITQQLAKNLYRTRGAASKGKLHDYPLVGTIVSKTKEWVTAIKIERNYTKKEIITMYLNTVEFGSNAFGIQTAARTFFDKHPSQLNVPESAVLVGLLKAPTRYSPVSNPERSKARRNTVLEQMEKYKFITSSQASYFKSQSIKLKFGVEDHVGGIAPYFREEAKKFLKKWAKESGRDLYTDGLRIYTTIDSRMQAYAEKVVEKQMKTQQKIFYKHWENRNPWVDAYNVELPNFIEDLAKTTTQYRIFRKKYGKDTASINKAMNTPVKTRVFSWTGEKDTLLSPMDSLRYYKHFLHTGFMSMEPQSGHVKTWVGGINYKYFQYDHVKQGRRQPGSTFKPIVYASAIDLGYTPCHQFVDQPVVFNAGGGPWVARNATLSYTGVPLTLRRALGQSINSVTAGLTKAIGVRTIVEHARELGISSPLRSVPSLCLGSSEVSLFEMLGAYSTFANKGKHTVPIFISRIEDRNGNVVKEFIPKVTKVLDEETAYIMLHMLKAALEPGGTSTRLWSYGVATKNEIGGKTGTTQNNSDAWFIGVTKDLVSGAWVGGDNRSIRFRSIVYGQGAVLALPMWGEYMKKVYANKDLPYTRGSFERPDKVDIELNCAKMRQKRAQMLLDNE</sequence>
<dbReference type="SUPFAM" id="SSF56601">
    <property type="entry name" value="beta-lactamase/transpeptidase-like"/>
    <property type="match status" value="1"/>
</dbReference>
<evidence type="ECO:0000256" key="9">
    <source>
        <dbReference type="ARBA" id="ARBA00022679"/>
    </source>
</evidence>
<evidence type="ECO:0000256" key="7">
    <source>
        <dbReference type="ARBA" id="ARBA00022670"/>
    </source>
</evidence>
<evidence type="ECO:0000256" key="13">
    <source>
        <dbReference type="ARBA" id="ARBA00023136"/>
    </source>
</evidence>
<keyword evidence="18" id="KW-0812">Transmembrane</keyword>
<dbReference type="Pfam" id="PF00912">
    <property type="entry name" value="Transgly"/>
    <property type="match status" value="1"/>
</dbReference>
<dbReference type="PANTHER" id="PTHR32282:SF11">
    <property type="entry name" value="PENICILLIN-BINDING PROTEIN 1B"/>
    <property type="match status" value="1"/>
</dbReference>
<evidence type="ECO:0000256" key="15">
    <source>
        <dbReference type="ARBA" id="ARBA00023316"/>
    </source>
</evidence>
<keyword evidence="5" id="KW-1003">Cell membrane</keyword>
<keyword evidence="6" id="KW-0121">Carboxypeptidase</keyword>
<evidence type="ECO:0000256" key="10">
    <source>
        <dbReference type="ARBA" id="ARBA00022801"/>
    </source>
</evidence>
<dbReference type="EMBL" id="AAWS01000012">
    <property type="protein sequence ID" value="EAY29130.1"/>
    <property type="molecule type" value="Genomic_DNA"/>
</dbReference>
<evidence type="ECO:0000256" key="6">
    <source>
        <dbReference type="ARBA" id="ARBA00022645"/>
    </source>
</evidence>
<organism evidence="21 22">
    <name type="scientific">Microscilla marina ATCC 23134</name>
    <dbReference type="NCBI Taxonomy" id="313606"/>
    <lineage>
        <taxon>Bacteria</taxon>
        <taxon>Pseudomonadati</taxon>
        <taxon>Bacteroidota</taxon>
        <taxon>Cytophagia</taxon>
        <taxon>Cytophagales</taxon>
        <taxon>Microscillaceae</taxon>
        <taxon>Microscilla</taxon>
    </lineage>
</organism>
<dbReference type="Pfam" id="PF00905">
    <property type="entry name" value="Transpeptidase"/>
    <property type="match status" value="1"/>
</dbReference>
<dbReference type="GO" id="GO:0008955">
    <property type="term" value="F:peptidoglycan glycosyltransferase activity"/>
    <property type="evidence" value="ECO:0007669"/>
    <property type="project" value="UniProtKB-EC"/>
</dbReference>
<keyword evidence="14" id="KW-0511">Multifunctional enzyme</keyword>
<dbReference type="Proteomes" id="UP000004095">
    <property type="component" value="Unassembled WGS sequence"/>
</dbReference>
<proteinExistence type="inferred from homology"/>
<evidence type="ECO:0000256" key="18">
    <source>
        <dbReference type="SAM" id="Phobius"/>
    </source>
</evidence>
<dbReference type="GO" id="GO:0006508">
    <property type="term" value="P:proteolysis"/>
    <property type="evidence" value="ECO:0007669"/>
    <property type="project" value="UniProtKB-KW"/>
</dbReference>
<evidence type="ECO:0000256" key="17">
    <source>
        <dbReference type="ARBA" id="ARBA00049902"/>
    </source>
</evidence>
<comment type="catalytic activity">
    <reaction evidence="17">
        <text>[GlcNAc-(1-&gt;4)-Mur2Ac(oyl-L-Ala-gamma-D-Glu-L-Lys-D-Ala-D-Ala)](n)-di-trans,octa-cis-undecaprenyl diphosphate + beta-D-GlcNAc-(1-&gt;4)-Mur2Ac(oyl-L-Ala-gamma-D-Glu-L-Lys-D-Ala-D-Ala)-di-trans,octa-cis-undecaprenyl diphosphate = [GlcNAc-(1-&gt;4)-Mur2Ac(oyl-L-Ala-gamma-D-Glu-L-Lys-D-Ala-D-Ala)](n+1)-di-trans,octa-cis-undecaprenyl diphosphate + di-trans,octa-cis-undecaprenyl diphosphate + H(+)</text>
        <dbReference type="Rhea" id="RHEA:23708"/>
        <dbReference type="Rhea" id="RHEA-COMP:9602"/>
        <dbReference type="Rhea" id="RHEA-COMP:9603"/>
        <dbReference type="ChEBI" id="CHEBI:15378"/>
        <dbReference type="ChEBI" id="CHEBI:58405"/>
        <dbReference type="ChEBI" id="CHEBI:60033"/>
        <dbReference type="ChEBI" id="CHEBI:78435"/>
        <dbReference type="EC" id="2.4.99.28"/>
    </reaction>
</comment>
<keyword evidence="22" id="KW-1185">Reference proteome</keyword>
<keyword evidence="18" id="KW-1133">Transmembrane helix</keyword>
<dbReference type="GO" id="GO:0008658">
    <property type="term" value="F:penicillin binding"/>
    <property type="evidence" value="ECO:0007669"/>
    <property type="project" value="InterPro"/>
</dbReference>
<keyword evidence="7" id="KW-0645">Protease</keyword>
<comment type="similarity">
    <text evidence="4">In the N-terminal section; belongs to the glycosyltransferase 51 family.</text>
</comment>
<evidence type="ECO:0000256" key="5">
    <source>
        <dbReference type="ARBA" id="ARBA00022475"/>
    </source>
</evidence>
<keyword evidence="9" id="KW-0808">Transferase</keyword>
<comment type="pathway">
    <text evidence="2">Cell wall biogenesis; peptidoglycan biosynthesis.</text>
</comment>
<dbReference type="PANTHER" id="PTHR32282">
    <property type="entry name" value="BINDING PROTEIN TRANSPEPTIDASE, PUTATIVE-RELATED"/>
    <property type="match status" value="1"/>
</dbReference>
<dbReference type="GO" id="GO:0030288">
    <property type="term" value="C:outer membrane-bounded periplasmic space"/>
    <property type="evidence" value="ECO:0007669"/>
    <property type="project" value="TreeGrafter"/>
</dbReference>
<comment type="subcellular location">
    <subcellularLocation>
        <location evidence="1">Cell membrane</location>
    </subcellularLocation>
</comment>
<comment type="similarity">
    <text evidence="3">In the C-terminal section; belongs to the transpeptidase family.</text>
</comment>
<dbReference type="InterPro" id="IPR050396">
    <property type="entry name" value="Glycosyltr_51/Transpeptidase"/>
</dbReference>
<accession>A1ZKA4</accession>
<dbReference type="Gene3D" id="3.40.710.10">
    <property type="entry name" value="DD-peptidase/beta-lactamase superfamily"/>
    <property type="match status" value="2"/>
</dbReference>
<evidence type="ECO:0000256" key="1">
    <source>
        <dbReference type="ARBA" id="ARBA00004236"/>
    </source>
</evidence>
<feature type="transmembrane region" description="Helical" evidence="18">
    <location>
        <begin position="12"/>
        <end position="35"/>
    </location>
</feature>
<protein>
    <submittedName>
        <fullName evidence="21">Penicillin-binding protein 1A (PBP-1a) (PBP1a)</fullName>
    </submittedName>
</protein>